<dbReference type="PROSITE" id="PS50988">
    <property type="entry name" value="TROVE"/>
    <property type="match status" value="1"/>
</dbReference>
<dbReference type="SUPFAM" id="SSF140864">
    <property type="entry name" value="TROVE domain-like"/>
    <property type="match status" value="1"/>
</dbReference>
<evidence type="ECO:0000256" key="1">
    <source>
        <dbReference type="PROSITE-ProRule" id="PRU00221"/>
    </source>
</evidence>
<dbReference type="InterPro" id="IPR037214">
    <property type="entry name" value="TROVE_dom_sf"/>
</dbReference>
<keyword evidence="5" id="KW-1185">Reference proteome</keyword>
<dbReference type="Pfam" id="PF00400">
    <property type="entry name" value="WD40"/>
    <property type="match status" value="3"/>
</dbReference>
<dbReference type="Pfam" id="PF13271">
    <property type="entry name" value="DUF4062"/>
    <property type="match status" value="1"/>
</dbReference>
<dbReference type="SUPFAM" id="SSF52540">
    <property type="entry name" value="P-loop containing nucleoside triphosphate hydrolases"/>
    <property type="match status" value="1"/>
</dbReference>
<feature type="repeat" description="WD" evidence="1">
    <location>
        <begin position="1865"/>
        <end position="1906"/>
    </location>
</feature>
<dbReference type="GO" id="GO:0005697">
    <property type="term" value="C:telomerase holoenzyme complex"/>
    <property type="evidence" value="ECO:0007669"/>
    <property type="project" value="TreeGrafter"/>
</dbReference>
<sequence length="3075" mass="340520">MPIDTRKGKRPLGSSGLQLNVENKLLTSKNVLLNKSPLSSLSFGGLTGVSQSLELSNNLLLRPVRLKSESSVTNLKRLSKRDDIIPMETEKEKRFPEGNRTEVILKVCDWLKEPETVEMTPISDELNLALIPSKQPYQDLPELSDRCATARTGCRAAKIALVQIVASSLVNERLLKTEENKLELQNAIEDLRLHDPEFILKAALYCRRDLNIRMTANLLVAIACHNEACRPFVDKYFREVIRLPSDWLEVACLFKGVPGSTTNSSAFPKVLRKNLVIKFTDFDEYQLAKYNKRKRKPARGKPNAGSHFQKLGPERHVQLSLKQMIRTLHIHQPTFHVMCILGKPYPASVTEFRQAGLEGNWDPKLAGQRMKLPTPLTWETELSARGNTADSWELLIKSGKLPYMAMLRNLRNIIKAGVSTETHEAVLRQLTNKRAVISSKQFPFRFFTAFVVLDELERAFRYNNYLQRIVRNPSKRNNSRASKTFRKIKDGKPVKPMKYTLNILKNYREALSTAIELSIQNNLPPIHGSTLIVCTKTPCAVKRLRASGLGKSLRTVGLLLGLMCASKCESYSMYISDQTLVSRFEPSFASLQNYMSAADKFPKRYWDVLACVREIFKASKKVKTVKLTALIQDFYAMKQRFDTVLVLGPLHAELLEYVRNCREYYGPVNAVWGNLDGSPYRGEPNGAPKDWVMVKGPTDIVLRYIAETSNDSLLEHIERIDELYGLEKTPRIHFVRQAPTDPSLTETEVQIERPISDWRCCRVFISSTFRDMHAERDLLCGLVIPNIRQFAARELRVHVNEVDLRWGVPEPATRSSQSLQMCLEQAYSADIFILLVGERYGWVPKSALVNSLPKPILRQLNKFYTPGMSITEMEYRLAKRSAEQRLPVHVRRNYPNKAHEAVTQRINAFIRAADSLNAVPSLHKLDFEEQNLEKAKRLTAFKELLQKDGVIVLESYPAWFNGVIAHRPVMGNLTELGLKLSQCLHDSLCRIYKATIPTSLVDRSYELPRSQHVGESFLRIFVEPVASAIAPRQLLQLEKAFLELNSRGKQCRTVRLLAAQKISPNPNDRSNAPILSKFSASDGAVLLVTGSSGCGKTTHLAALSMSLSTTKWCPRQSTGHAAFEMADPRAKLLSSQTSRSGAFPFESQRPRLERFIVLPQFVDGLPSTGLAPKIRIADILDCWNELLLADVEAAATRSGCLTKQVDQLKDSTELEGSSFTSSTSSPDALLRFKMLRFAELLKIVGSFVGTRYAFLLDAADHLQPTLFDWLPDVLPENVRFVISCHSDSVAARKLAARPDCLALSIGGLTAAERSAAVRALFGQYGKVLRESTFGNQLSVLVNKRNAEIPLYLRLACDELRLYGTYEELDSQLRALPDTVPKLVQHMIARVETECGSSLTSAALAFMCCSQKPLATDELHVLIDSWMLATRSDPASTPVEDPWYALETDSLPTTGSIADLICREREVESLLNSTALNKSRKVCLPHLAFYTLLSGLRPLLAGMGDESQNNEDEDDEDRVLVAPKGWLRFRSQEIKNHVRDIVFVNKGGSLPAYSRLGFHQTSRTLAQSHTSKRAKLSGFPDMTATTDGKINEEFIHWLLATRLPDLEYKIYHLFHAGKFHIVCRLLTSAVFLTAKFRAGLRSSLLEDFQIEATASVDAQERWLKVCQNDAVKVLLDATRIFVGIHNSVLSRYPFLFGELAINYEVEKSVQQLGLAYLSLTDKSSLSSTGAPSVRLFIRHSCLSDAPVLPVKVSSPSGVDTLTAVAVSPNSSLVVYGDQSGMITVAELGSFRELRSLFGHRGAVCSLCFLTTDTTTSSIMSFNRSGSQYQLASTAQDGSIYLWSLETDSSNSGRLQLSDGSRIASLTGVHRRSVTSVVWHPERQLLATGGLDCLVVIWTLSQAEMGSFQSISRDQSSLPPHRVFGTRFSPINCLAFRLPTGTLMAQSTEHDSLDVLAAGCWDGSVHIYDLCRLRQVRVFSASNFAISAMAYSPNGGHLLATQDVRGQLFLWNSTRYTLLSGFTQVITNPRLCLESGFPDSVNCQRGQLCFTRPNGRYLIQSGNASLQNGYLSVWNAQLGFTICPWRKLDDSLRASVTAFTVDPYNHLLITGSSIGAVSLVCSRTARVIHTAHDLRPGERSRVQCIACHAVSSHRMTGATFLVIIGLSNGLVQIYQFTVKLPRCELQTGSSKGSTYCSCTLVDCRSLRKDNCHSTGDQENLVAHGGGTLCVAIDDKITVSGGGNAICKALVYEYSHKQLVANPHYLHGVDDAVTAVATRNHCVAVASKNRTLRIYRLADDIFFIHVCIPHAANDWITSMIWSDIGCGQSPYSTPLVLGSNDGMVYTYRIYKEKSYRRIQSIGGPGGPITSLSSKGQFIACGSMEGLTRLWRINRWKRLEPLTTLDSTHIGRGDQGPVGTSTTVVLFNEEHMAPPTYLMHDGNALSDEDVESTKDNMEPIENLETDLEQNKESTRVEDDDDVECGLDALFSPPPEKSDAISVEMKDAANTVSTREKPQSTTSAEPAESESELSSTYHGTSDESETETSISSESDELPRPNTSCLMSVGMNVGATVSDTFDATNLRLVIGLETIIPSGVSKSSVDPYHYRIVAPFLPERLALAQGHSGVSATGLAAVDTFNDEAAACFVSVAKKQHTNQIAADIRHWCLPIPQDCPAPVAEHTGAVTCMSRFWSTNPVGWCASGAEDGRVVFRRSVQKTIAPRTDPSPLELANLLQNSSWLVAFSISFFYDPVQPIVPISSLHIVSVPQAHFVYVAAGKMVWLLIIPDTMMSVLETLSTCTVNDLEGLTNPDSRCADRIRVLSLSFSDAIIELCPLLEPTSPSSDCFYLLASFGNASLMQLTHNNSFPSFDSKNGPKLSSLELSSSACWATCWHPFGTTSAVGLASNTPIIVSKHEENLTLQQLWPDAKLDLLGNIKYIEPVGDLPVNGHRECYLVVALSHEVYTSYLIDRQCVVLAKSEPVLPPITVTAVCTLRDANNRASPTVDEKALQMLVATSDGILHLLELDYEQSFSVSAPVSLRQVGLYPTGNHVTNVQLLRVDPLQVLVGSQTGRMDVFSIV</sequence>
<organism evidence="4 5">
    <name type="scientific">Clonorchis sinensis</name>
    <name type="common">Chinese liver fluke</name>
    <dbReference type="NCBI Taxonomy" id="79923"/>
    <lineage>
        <taxon>Eukaryota</taxon>
        <taxon>Metazoa</taxon>
        <taxon>Spiralia</taxon>
        <taxon>Lophotrochozoa</taxon>
        <taxon>Platyhelminthes</taxon>
        <taxon>Trematoda</taxon>
        <taxon>Digenea</taxon>
        <taxon>Opisthorchiida</taxon>
        <taxon>Opisthorchiata</taxon>
        <taxon>Opisthorchiidae</taxon>
        <taxon>Clonorchis</taxon>
    </lineage>
</organism>
<evidence type="ECO:0000256" key="2">
    <source>
        <dbReference type="SAM" id="MobiDB-lite"/>
    </source>
</evidence>
<reference evidence="4 5" key="2">
    <citation type="journal article" date="2021" name="Genomics">
        <title>High-quality reference genome for Clonorchis sinensis.</title>
        <authorList>
            <person name="Young N.D."/>
            <person name="Stroehlein A.J."/>
            <person name="Kinkar L."/>
            <person name="Wang T."/>
            <person name="Sohn W.M."/>
            <person name="Chang B.C.H."/>
            <person name="Kaur P."/>
            <person name="Weisz D."/>
            <person name="Dudchenko O."/>
            <person name="Aiden E.L."/>
            <person name="Korhonen P.K."/>
            <person name="Gasser R.B."/>
        </authorList>
    </citation>
    <scope>NUCLEOTIDE SEQUENCE [LARGE SCALE GENOMIC DNA]</scope>
    <source>
        <strain evidence="4">Cs-k2</strain>
    </source>
</reference>
<feature type="compositionally biased region" description="Basic and acidic residues" evidence="2">
    <location>
        <begin position="2491"/>
        <end position="2502"/>
    </location>
</feature>
<evidence type="ECO:0000259" key="3">
    <source>
        <dbReference type="PROSITE" id="PS50988"/>
    </source>
</evidence>
<dbReference type="Proteomes" id="UP000286415">
    <property type="component" value="Unassembled WGS sequence"/>
</dbReference>
<evidence type="ECO:0000313" key="5">
    <source>
        <dbReference type="Proteomes" id="UP000286415"/>
    </source>
</evidence>
<dbReference type="Gene3D" id="1.25.40.370">
    <property type="match status" value="1"/>
</dbReference>
<gene>
    <name evidence="4" type="ORF">CSKR_203523</name>
</gene>
<evidence type="ECO:0000313" key="4">
    <source>
        <dbReference type="EMBL" id="KAG5446593.1"/>
    </source>
</evidence>
<dbReference type="InterPro" id="IPR008858">
    <property type="entry name" value="TROVE_dom"/>
</dbReference>
<dbReference type="InterPro" id="IPR015943">
    <property type="entry name" value="WD40/YVTN_repeat-like_dom_sf"/>
</dbReference>
<dbReference type="EMBL" id="NIRI02000056">
    <property type="protein sequence ID" value="KAG5446593.1"/>
    <property type="molecule type" value="Genomic_DNA"/>
</dbReference>
<reference evidence="4 5" key="1">
    <citation type="journal article" date="2018" name="Biotechnol. Adv.">
        <title>Improved genomic resources and new bioinformatic workflow for the carcinogenic parasite Clonorchis sinensis: Biotechnological implications.</title>
        <authorList>
            <person name="Wang D."/>
            <person name="Korhonen P.K."/>
            <person name="Gasser R.B."/>
            <person name="Young N.D."/>
        </authorList>
    </citation>
    <scope>NUCLEOTIDE SEQUENCE [LARGE SCALE GENOMIC DNA]</scope>
    <source>
        <strain evidence="4">Cs-k2</strain>
    </source>
</reference>
<dbReference type="GO" id="GO:0000722">
    <property type="term" value="P:telomere maintenance via recombination"/>
    <property type="evidence" value="ECO:0007669"/>
    <property type="project" value="TreeGrafter"/>
</dbReference>
<dbReference type="InterPro" id="IPR025139">
    <property type="entry name" value="DUF4062"/>
</dbReference>
<dbReference type="GO" id="GO:0070034">
    <property type="term" value="F:telomerase RNA binding"/>
    <property type="evidence" value="ECO:0007669"/>
    <property type="project" value="TreeGrafter"/>
</dbReference>
<name>A0A8T1MBS3_CLOSI</name>
<comment type="caution">
    <text evidence="4">The sequence shown here is derived from an EMBL/GenBank/DDBJ whole genome shotgun (WGS) entry which is preliminary data.</text>
</comment>
<proteinExistence type="predicted"/>
<dbReference type="SUPFAM" id="SSF50978">
    <property type="entry name" value="WD40 repeat-like"/>
    <property type="match status" value="2"/>
</dbReference>
<dbReference type="PROSITE" id="PS50294">
    <property type="entry name" value="WD_REPEATS_REGION"/>
    <property type="match status" value="1"/>
</dbReference>
<dbReference type="GO" id="GO:0003720">
    <property type="term" value="F:telomerase activity"/>
    <property type="evidence" value="ECO:0007669"/>
    <property type="project" value="TreeGrafter"/>
</dbReference>
<dbReference type="Gene3D" id="2.130.10.10">
    <property type="entry name" value="YVTN repeat-like/Quinoprotein amine dehydrogenase"/>
    <property type="match status" value="3"/>
</dbReference>
<feature type="region of interest" description="Disordered" evidence="2">
    <location>
        <begin position="2456"/>
        <end position="2558"/>
    </location>
</feature>
<dbReference type="InterPro" id="IPR036322">
    <property type="entry name" value="WD40_repeat_dom_sf"/>
</dbReference>
<dbReference type="Pfam" id="PF05731">
    <property type="entry name" value="TROVE"/>
    <property type="match status" value="2"/>
</dbReference>
<dbReference type="PANTHER" id="PTHR44791:SF1">
    <property type="entry name" value="TELOMERASE PROTEIN COMPONENT 1"/>
    <property type="match status" value="1"/>
</dbReference>
<protein>
    <submittedName>
        <fullName evidence="4">Telomerase protein component 1</fullName>
    </submittedName>
</protein>
<feature type="compositionally biased region" description="Low complexity" evidence="2">
    <location>
        <begin position="2515"/>
        <end position="2531"/>
    </location>
</feature>
<dbReference type="SMART" id="SM00320">
    <property type="entry name" value="WD40"/>
    <property type="match status" value="12"/>
</dbReference>
<dbReference type="InterPro" id="IPR001680">
    <property type="entry name" value="WD40_rpt"/>
</dbReference>
<dbReference type="PROSITE" id="PS50082">
    <property type="entry name" value="WD_REPEATS_2"/>
    <property type="match status" value="1"/>
</dbReference>
<dbReference type="InterPro" id="IPR027417">
    <property type="entry name" value="P-loop_NTPase"/>
</dbReference>
<feature type="domain" description="TROVE" evidence="3">
    <location>
        <begin position="144"/>
        <end position="528"/>
    </location>
</feature>
<dbReference type="OrthoDB" id="427368at2759"/>
<dbReference type="InterPro" id="IPR052652">
    <property type="entry name" value="Telomerase_Complex_Comp"/>
</dbReference>
<keyword evidence="1" id="KW-0853">WD repeat</keyword>
<accession>A0A8T1MBS3</accession>
<dbReference type="PANTHER" id="PTHR44791">
    <property type="entry name" value="TELOMERASE PROTEIN COMPONENT 1 TEP1"/>
    <property type="match status" value="1"/>
</dbReference>